<name>A0A433PB59_9FUNG</name>
<dbReference type="Gene3D" id="1.10.1520.10">
    <property type="entry name" value="Ribonuclease III domain"/>
    <property type="match status" value="1"/>
</dbReference>
<evidence type="ECO:0008006" key="8">
    <source>
        <dbReference type="Google" id="ProtNLM"/>
    </source>
</evidence>
<dbReference type="GO" id="GO:0006396">
    <property type="term" value="P:RNA processing"/>
    <property type="evidence" value="ECO:0007669"/>
    <property type="project" value="InterPro"/>
</dbReference>
<dbReference type="Proteomes" id="UP000274822">
    <property type="component" value="Unassembled WGS sequence"/>
</dbReference>
<keyword evidence="1 2" id="KW-0694">RNA-binding</keyword>
<feature type="compositionally biased region" description="Low complexity" evidence="3">
    <location>
        <begin position="258"/>
        <end position="268"/>
    </location>
</feature>
<reference evidence="6 7" key="1">
    <citation type="journal article" date="2018" name="New Phytol.">
        <title>Phylogenomics of Endogonaceae and evolution of mycorrhizas within Mucoromycota.</title>
        <authorList>
            <person name="Chang Y."/>
            <person name="Desiro A."/>
            <person name="Na H."/>
            <person name="Sandor L."/>
            <person name="Lipzen A."/>
            <person name="Clum A."/>
            <person name="Barry K."/>
            <person name="Grigoriev I.V."/>
            <person name="Martin F.M."/>
            <person name="Stajich J.E."/>
            <person name="Smith M.E."/>
            <person name="Bonito G."/>
            <person name="Spatafora J.W."/>
        </authorList>
    </citation>
    <scope>NUCLEOTIDE SEQUENCE [LARGE SCALE GENOMIC DNA]</scope>
    <source>
        <strain evidence="6 7">AD002</strain>
    </source>
</reference>
<evidence type="ECO:0000259" key="5">
    <source>
        <dbReference type="PROSITE" id="PS50142"/>
    </source>
</evidence>
<feature type="compositionally biased region" description="Polar residues" evidence="3">
    <location>
        <begin position="336"/>
        <end position="351"/>
    </location>
</feature>
<dbReference type="GO" id="GO:0004525">
    <property type="term" value="F:ribonuclease III activity"/>
    <property type="evidence" value="ECO:0007669"/>
    <property type="project" value="InterPro"/>
</dbReference>
<dbReference type="InterPro" id="IPR014720">
    <property type="entry name" value="dsRBD_dom"/>
</dbReference>
<dbReference type="PROSITE" id="PS50137">
    <property type="entry name" value="DS_RBD"/>
    <property type="match status" value="1"/>
</dbReference>
<evidence type="ECO:0000256" key="3">
    <source>
        <dbReference type="SAM" id="MobiDB-lite"/>
    </source>
</evidence>
<proteinExistence type="predicted"/>
<keyword evidence="7" id="KW-1185">Reference proteome</keyword>
<feature type="domain" description="DRBM" evidence="4">
    <location>
        <begin position="424"/>
        <end position="496"/>
    </location>
</feature>
<dbReference type="CDD" id="cd00593">
    <property type="entry name" value="RIBOc"/>
    <property type="match status" value="1"/>
</dbReference>
<protein>
    <recommendedName>
        <fullName evidence="8">DRBM domain-containing protein</fullName>
    </recommendedName>
</protein>
<evidence type="ECO:0000256" key="2">
    <source>
        <dbReference type="PROSITE-ProRule" id="PRU00266"/>
    </source>
</evidence>
<sequence>HFELIGDAALNLSSTLWLRKTYPHEDVGRLTHRRQCMVGNRLGLKDLATHFELARFAFGPGKKLLPNVVESLIGVMQTLHGFDFVDAFLSPLFDDHAKTWFNLYLPDGVKEDIAKAEIRSGPDTGSSNVSSDLPFDLSNNSYRNEISEYLLRRSLLYPGRTNSELRISFRQAGEANHIQWIAYAVVDVDGYERHKSAQRLSKKVAQNEACYLLLKYLKEYDSQPPRATSFFPVHADTSYSHNGYQPSTDTSSPPPHSPSYHNHNSQQQADTSSSHPSSHNDYQQQADTSSSHPSSYNDFQQQADPSPQYTPLYYGSQSRSNTSSPSPSSHDDYQSRAGTSSPSLSSYNGFQSRSDSPSPPYSSSHNGSLPPTPSSPNTSFYNEPRTNTSSSRSGPIAENPRSPPSESEPIIELASFQRMLPTSNYKGVLLTQCQRGKDTAGITLPEYSTEQQGSSHNMSHFKSVCKVGGFVSNGVGQKKADAEQNAAKCMLEQLCGKRLDALS</sequence>
<feature type="domain" description="RNase III" evidence="5">
    <location>
        <begin position="1"/>
        <end position="40"/>
    </location>
</feature>
<dbReference type="AlphaFoldDB" id="A0A433PB59"/>
<evidence type="ECO:0000259" key="4">
    <source>
        <dbReference type="PROSITE" id="PS50137"/>
    </source>
</evidence>
<feature type="compositionally biased region" description="Low complexity" evidence="3">
    <location>
        <begin position="352"/>
        <end position="364"/>
    </location>
</feature>
<feature type="non-terminal residue" evidence="6">
    <location>
        <position position="1"/>
    </location>
</feature>
<dbReference type="SUPFAM" id="SSF69065">
    <property type="entry name" value="RNase III domain-like"/>
    <property type="match status" value="1"/>
</dbReference>
<feature type="compositionally biased region" description="Low complexity" evidence="3">
    <location>
        <begin position="316"/>
        <end position="328"/>
    </location>
</feature>
<organism evidence="6 7">
    <name type="scientific">Jimgerdemannia flammicorona</name>
    <dbReference type="NCBI Taxonomy" id="994334"/>
    <lineage>
        <taxon>Eukaryota</taxon>
        <taxon>Fungi</taxon>
        <taxon>Fungi incertae sedis</taxon>
        <taxon>Mucoromycota</taxon>
        <taxon>Mucoromycotina</taxon>
        <taxon>Endogonomycetes</taxon>
        <taxon>Endogonales</taxon>
        <taxon>Endogonaceae</taxon>
        <taxon>Jimgerdemannia</taxon>
    </lineage>
</organism>
<dbReference type="InterPro" id="IPR036389">
    <property type="entry name" value="RNase_III_sf"/>
</dbReference>
<dbReference type="PROSITE" id="PS50142">
    <property type="entry name" value="RNASE_3_2"/>
    <property type="match status" value="1"/>
</dbReference>
<gene>
    <name evidence="6" type="ORF">BC938DRAFT_477225</name>
</gene>
<evidence type="ECO:0000313" key="6">
    <source>
        <dbReference type="EMBL" id="RUS14784.1"/>
    </source>
</evidence>
<feature type="compositionally biased region" description="Polar residues" evidence="3">
    <location>
        <begin position="269"/>
        <end position="309"/>
    </location>
</feature>
<dbReference type="SUPFAM" id="SSF54768">
    <property type="entry name" value="dsRNA-binding domain-like"/>
    <property type="match status" value="1"/>
</dbReference>
<accession>A0A433PB59</accession>
<dbReference type="EMBL" id="RBNJ01026659">
    <property type="protein sequence ID" value="RUS14784.1"/>
    <property type="molecule type" value="Genomic_DNA"/>
</dbReference>
<dbReference type="SMART" id="SM00358">
    <property type="entry name" value="DSRM"/>
    <property type="match status" value="2"/>
</dbReference>
<comment type="caution">
    <text evidence="6">The sequence shown here is derived from an EMBL/GenBank/DDBJ whole genome shotgun (WGS) entry which is preliminary data.</text>
</comment>
<evidence type="ECO:0000256" key="1">
    <source>
        <dbReference type="ARBA" id="ARBA00022884"/>
    </source>
</evidence>
<feature type="compositionally biased region" description="Polar residues" evidence="3">
    <location>
        <begin position="380"/>
        <end position="393"/>
    </location>
</feature>
<evidence type="ECO:0000313" key="7">
    <source>
        <dbReference type="Proteomes" id="UP000274822"/>
    </source>
</evidence>
<dbReference type="InterPro" id="IPR000999">
    <property type="entry name" value="RNase_III_dom"/>
</dbReference>
<dbReference type="Gene3D" id="3.30.160.20">
    <property type="match status" value="1"/>
</dbReference>
<feature type="region of interest" description="Disordered" evidence="3">
    <location>
        <begin position="240"/>
        <end position="407"/>
    </location>
</feature>
<dbReference type="GO" id="GO:0003723">
    <property type="term" value="F:RNA binding"/>
    <property type="evidence" value="ECO:0007669"/>
    <property type="project" value="UniProtKB-UniRule"/>
</dbReference>
<dbReference type="Pfam" id="PF00035">
    <property type="entry name" value="dsrm"/>
    <property type="match status" value="1"/>
</dbReference>